<dbReference type="InterPro" id="IPR050216">
    <property type="entry name" value="LRR_domain-containing"/>
</dbReference>
<dbReference type="HOGENOM" id="CLU_000430_3_0_1"/>
<dbReference type="PANTHER" id="PTHR48051">
    <property type="match status" value="1"/>
</dbReference>
<feature type="domain" description="Guanylate cyclase" evidence="18">
    <location>
        <begin position="2032"/>
        <end position="2169"/>
    </location>
</feature>
<dbReference type="RefSeq" id="XP_004179685.1">
    <property type="nucleotide sequence ID" value="XM_004179637.1"/>
</dbReference>
<keyword evidence="13" id="KW-0115">cAMP biosynthesis</keyword>
<feature type="region of interest" description="Disordered" evidence="17">
    <location>
        <begin position="879"/>
        <end position="926"/>
    </location>
</feature>
<evidence type="ECO:0000313" key="21">
    <source>
        <dbReference type="EMBL" id="CCH60166.1"/>
    </source>
</evidence>
<feature type="region of interest" description="Disordered" evidence="17">
    <location>
        <begin position="254"/>
        <end position="288"/>
    </location>
</feature>
<dbReference type="SUPFAM" id="SSF55073">
    <property type="entry name" value="Nucleotide cyclase"/>
    <property type="match status" value="1"/>
</dbReference>
<evidence type="ECO:0000256" key="4">
    <source>
        <dbReference type="ARBA" id="ARBA00005381"/>
    </source>
</evidence>
<dbReference type="GO" id="GO:0005524">
    <property type="term" value="F:ATP binding"/>
    <property type="evidence" value="ECO:0007669"/>
    <property type="project" value="UniProtKB-KW"/>
</dbReference>
<feature type="domain" description="PPM-type phosphatase" evidence="20">
    <location>
        <begin position="1722"/>
        <end position="1988"/>
    </location>
</feature>
<reference evidence="21 22" key="1">
    <citation type="journal article" date="2011" name="Proc. Natl. Acad. Sci. U.S.A.">
        <title>Evolutionary erosion of yeast sex chromosomes by mating-type switching accidents.</title>
        <authorList>
            <person name="Gordon J.L."/>
            <person name="Armisen D."/>
            <person name="Proux-Wera E."/>
            <person name="Oheigeartaigh S.S."/>
            <person name="Byrne K.P."/>
            <person name="Wolfe K.H."/>
        </authorList>
    </citation>
    <scope>NUCLEOTIDE SEQUENCE [LARGE SCALE GENOMIC DNA]</scope>
    <source>
        <strain evidence="22">ATCC 34711 / CBS 6284 / DSM 70876 / NBRC 10599 / NRRL Y-10934 / UCD 77-7</strain>
    </source>
</reference>
<dbReference type="SUPFAM" id="SSF81606">
    <property type="entry name" value="PP2C-like"/>
    <property type="match status" value="1"/>
</dbReference>
<feature type="compositionally biased region" description="Basic residues" evidence="17">
    <location>
        <begin position="635"/>
        <end position="649"/>
    </location>
</feature>
<name>I2H1B4_HENB6</name>
<keyword evidence="9" id="KW-0677">Repeat</keyword>
<keyword evidence="10" id="KW-0547">Nucleotide-binding</keyword>
<dbReference type="CDD" id="cd00143">
    <property type="entry name" value="PP2Cc"/>
    <property type="match status" value="1"/>
</dbReference>
<feature type="compositionally biased region" description="Low complexity" evidence="17">
    <location>
        <begin position="563"/>
        <end position="578"/>
    </location>
</feature>
<dbReference type="SMART" id="SM00369">
    <property type="entry name" value="LRR_TYP"/>
    <property type="match status" value="10"/>
</dbReference>
<dbReference type="eggNOG" id="KOG0618">
    <property type="taxonomic scope" value="Eukaryota"/>
</dbReference>
<dbReference type="GO" id="GO:0006171">
    <property type="term" value="P:cAMP biosynthetic process"/>
    <property type="evidence" value="ECO:0007669"/>
    <property type="project" value="UniProtKB-KW"/>
</dbReference>
<keyword evidence="22" id="KW-1185">Reference proteome</keyword>
<dbReference type="SMART" id="SM00044">
    <property type="entry name" value="CYCc"/>
    <property type="match status" value="1"/>
</dbReference>
<organism evidence="21 22">
    <name type="scientific">Henningerozyma blattae (strain ATCC 34711 / CBS 6284 / DSM 70876 / NBRC 10599 / NRRL Y-10934 / UCD 77-7)</name>
    <name type="common">Yeast</name>
    <name type="synonym">Tetrapisispora blattae</name>
    <dbReference type="NCBI Taxonomy" id="1071380"/>
    <lineage>
        <taxon>Eukaryota</taxon>
        <taxon>Fungi</taxon>
        <taxon>Dikarya</taxon>
        <taxon>Ascomycota</taxon>
        <taxon>Saccharomycotina</taxon>
        <taxon>Saccharomycetes</taxon>
        <taxon>Saccharomycetales</taxon>
        <taxon>Saccharomycetaceae</taxon>
        <taxon>Henningerozyma</taxon>
    </lineage>
</organism>
<dbReference type="SMART" id="SM00365">
    <property type="entry name" value="LRR_SD22"/>
    <property type="match status" value="8"/>
</dbReference>
<dbReference type="PANTHER" id="PTHR48051:SF1">
    <property type="entry name" value="RAS SUPPRESSOR PROTEIN 1"/>
    <property type="match status" value="1"/>
</dbReference>
<feature type="region of interest" description="Disordered" evidence="17">
    <location>
        <begin position="768"/>
        <end position="838"/>
    </location>
</feature>
<feature type="region of interest" description="Disordered" evidence="17">
    <location>
        <begin position="325"/>
        <end position="366"/>
    </location>
</feature>
<dbReference type="InterPro" id="IPR029787">
    <property type="entry name" value="Nucleotide_cyclase"/>
</dbReference>
<dbReference type="STRING" id="1071380.I2H1B4"/>
<feature type="compositionally biased region" description="Polar residues" evidence="17">
    <location>
        <begin position="178"/>
        <end position="189"/>
    </location>
</feature>
<evidence type="ECO:0000259" key="20">
    <source>
        <dbReference type="PROSITE" id="PS51746"/>
    </source>
</evidence>
<gene>
    <name evidence="21" type="primary">TBLA0C03630</name>
    <name evidence="21" type="ORF">TBLA_0C03630</name>
</gene>
<evidence type="ECO:0000256" key="2">
    <source>
        <dbReference type="ARBA" id="ARBA00001946"/>
    </source>
</evidence>
<dbReference type="PROSITE" id="PS51450">
    <property type="entry name" value="LRR"/>
    <property type="match status" value="6"/>
</dbReference>
<dbReference type="SUPFAM" id="SSF52058">
    <property type="entry name" value="L domain-like"/>
    <property type="match status" value="2"/>
</dbReference>
<dbReference type="GO" id="GO:0035556">
    <property type="term" value="P:intracellular signal transduction"/>
    <property type="evidence" value="ECO:0007669"/>
    <property type="project" value="InterPro"/>
</dbReference>
<dbReference type="Pfam" id="PF13855">
    <property type="entry name" value="LRR_8"/>
    <property type="match status" value="3"/>
</dbReference>
<dbReference type="SMART" id="SM00364">
    <property type="entry name" value="LRR_BAC"/>
    <property type="match status" value="5"/>
</dbReference>
<evidence type="ECO:0000256" key="17">
    <source>
        <dbReference type="SAM" id="MobiDB-lite"/>
    </source>
</evidence>
<dbReference type="InterPro" id="IPR048580">
    <property type="entry name" value="CYAA_C"/>
</dbReference>
<dbReference type="FunCoup" id="I2H1B4">
    <property type="interactions" value="593"/>
</dbReference>
<dbReference type="GeneID" id="14495146"/>
<evidence type="ECO:0000259" key="18">
    <source>
        <dbReference type="PROSITE" id="PS50125"/>
    </source>
</evidence>
<evidence type="ECO:0000256" key="13">
    <source>
        <dbReference type="ARBA" id="ARBA00022998"/>
    </source>
</evidence>
<evidence type="ECO:0000256" key="3">
    <source>
        <dbReference type="ARBA" id="ARBA00003896"/>
    </source>
</evidence>
<feature type="compositionally biased region" description="Acidic residues" evidence="17">
    <location>
        <begin position="498"/>
        <end position="524"/>
    </location>
</feature>
<proteinExistence type="inferred from homology"/>
<sequence>MNINSDTCTTQQKDGKTKRRRSLQLNRTMSALSMTSFTALSSSNNHNINNSNVTSNASSFSRPHSGKPNRSLISSSSTPRVLRTMSNSLQEVSSNLSTKRQPTQLQSSATASNADIDPPTTKSNQKKKQKNEKVTRKQSFAGRMLRKLSSNTSSPSQSDAHSHQQHAHTRPHTHHQFKTNTPSNSSIYSGKSKLNKKASIGTLNTTSNASNVTGSPGTTSKISRRSSTNSANVHDMENSTTTSLFRKVSNVLGHGSSINSKDNKDSTILSPNSNPFNSPSNSRRSSQVSNVATNNICTIDANTNASSRLQNQVLFNVNEDIPTKDNNDNHIKGNNTKATTATTTTSNNNVPIGEKEVTSGGKPKKNKILKNLKKDNTDNGNITLVLNNNKKIENVEEDEEDKTESERSSSFPPLVNPNAFKLDTNLEDVSDITNINKTGSIPHDLMNTNTKSSKSIGTDTLLLSQKRSRSLADVVTYSNNQDNLSFLSNMDSMRELDINGDPEESFIDEEDDDDFKNEDYDSEAESIKDNDSDMNIELESQNPKKQSRKISGKNFKEEKNNESFSDLSTSDSSDNSDPNLDRKQRVSKISKLHSSKKPKQWVAPESWDVELTALENTRQRRSNSNRSRSNSANSNRHRRRHHHHHHHHHYQDTSEAKIANNANLASNNNDKEDPSIPTSSTNIKNNESIIANKLNTNLNQGKASMLNSYNDTTSISPTDKSEIIQSNNSKVLSHLHNRLLMTPSTINTSQNSNHIVYDNDQQGNTVLASSKKSTSLNSSTDNNNTVFYYNDEDESYSPTTTSETSSGSLSDSSSTWSNEYRHHSRGKTVDSNGNHLNNEELNDATEYFTTSHSSYRDIRGGTDMAYGFDEDVVDTSHYTPSVAKPADGGSIGGGSLGAHSSVGSGSYSRQKHDNSNTTDDDDKDIYSMDRHSFGNYVIRDKIRSSSGSKSTSAVDNFDEDCLNPAHPHNSLNFFFSKSKNVSSHSLHKPTMSSSDQSKYSNILKTDSENTVIFTKDDEQHDQAEYELEKYYKDFSDLDPKRNYAIRIFNTDDTFTTLSCTPGTTVQDMIPTLRKKFNTTQQGTFQISLKVGKLSKILKPQSKPIIIERKLLLLNGYKKTDPLHIMGIEDLSFVFKFLFHPVAPSHLTAQQEQKLLRGDFIHVDLRSMGLTTPPIIFYQHTSEIESLDVSNNANIFLPSEFIESGINLSSLRMVNIRASRFPTNVTDAYKLISLELQRNFIKKVPNSISKLTNLTILNMQCNSLSKLPKGFAKLKNLQLLDLSSNNFVEYPIVINHCSSLLQFDLSYNKIQYLPPNINLLNKIAKINLSHNKLLEITDLSSLKNLRTLNLRHNRITTVKTSAINLQNLFLTDNRISTFDDALPKLRALELQENPITSITYKDFFPINMTNLSLKKAKLSSIPGELFLKLHRLQKLELSENNLTQLPKEISCLNKLVYLSVARNKLEGLPTEFSKLKNLKSLDLHSNNIRNFILGTEDIELTYLNISSNAFGEFALDGTFFQTITNQSRMAKSLLFFIAADNQFDDRIWPLFNCFENLNVLNLSYNNFTDISNLKIQNLTELFFSGNKLTTLPGDTVLRWLSLKVLMLNGNHLLSLPAELSKLCQLTVFDIGSNQLKYNISNYHYDWNWRDNKELRYLNFSANRRFEIRSTASRDINADLSDFSVLPNLKVLGLMDVTLNTSKVPDEGYNFRLRTTGSVINGMMYGVADSLGQRNYVSSRDVTFERFRGKEDECLLCLHDGKNQTSDIGHNISRIVRDIYDKILRRQLEKYGEDDEGVKKALRFSFLQLNKEINIMLYSVDNGTRVENLTSADLLSGACSTIIYIKGNKLFTANIGDCMAILSKNNGDYEKLTTLHVPYKTEEYERIRISGGYVNNDKLDGSVDVSRAVGFFDLLPHIHASPDISMVTLTKSDQMLVIATHKLWEYVNYETACDIAREKSSDPMLAAEELKDHAIAYGCSDNITILCLALNKSANQQNRFVVNKNSLMTRRTTFEDATLRRLQAEIAPPTGNLAVVFTDIKNSTVLWELFPNAMRTAIKTHNDIMRRQLRIFGGYEVKTEGDAFMVTFPTPISGLVWCLNVQLKLLDAQWPEEITSIQDGCLITDKNGVKIYQGLSVRMGIHWGCPVPELDLVTQRMDYLGPVVNKAARVSGIADGGQISMSSDYVSEFKKIVGYHERITKNKERLNEVYGEEIIGEVLEKEVTMLESIGWVFFEHGEQKLKGLETKEFITIAYPKTLASRHEYTSDVEEGDVNTDALFRLRSASNKLQVILSAVSGDYLELDTYSQGLHGFIDLTENSQDTILKDLNEKELMAFLEHLVSRIESTVAILQLRQRISSGLNIYASSERVSSTQTSIFEIVDMLLENLGK</sequence>
<feature type="region of interest" description="Disordered" evidence="17">
    <location>
        <begin position="495"/>
        <end position="582"/>
    </location>
</feature>
<dbReference type="Pfam" id="PF00481">
    <property type="entry name" value="PP2C"/>
    <property type="match status" value="1"/>
</dbReference>
<dbReference type="GO" id="GO:0004016">
    <property type="term" value="F:adenylate cyclase activity"/>
    <property type="evidence" value="ECO:0007669"/>
    <property type="project" value="UniProtKB-EC"/>
</dbReference>
<dbReference type="EMBL" id="HE806318">
    <property type="protein sequence ID" value="CCH60166.1"/>
    <property type="molecule type" value="Genomic_DNA"/>
</dbReference>
<dbReference type="InterPro" id="IPR032675">
    <property type="entry name" value="LRR_dom_sf"/>
</dbReference>
<dbReference type="FunFam" id="3.30.70.1230:FF:000084">
    <property type="entry name" value="Adenylate cyclase"/>
    <property type="match status" value="1"/>
</dbReference>
<evidence type="ECO:0000256" key="1">
    <source>
        <dbReference type="ARBA" id="ARBA00001593"/>
    </source>
</evidence>
<evidence type="ECO:0000256" key="8">
    <source>
        <dbReference type="ARBA" id="ARBA00022723"/>
    </source>
</evidence>
<dbReference type="GO" id="GO:0005737">
    <property type="term" value="C:cytoplasm"/>
    <property type="evidence" value="ECO:0007669"/>
    <property type="project" value="TreeGrafter"/>
</dbReference>
<dbReference type="PROSITE" id="PS50125">
    <property type="entry name" value="GUANYLATE_CYCLASE_2"/>
    <property type="match status" value="1"/>
</dbReference>
<dbReference type="Gene3D" id="3.30.70.1230">
    <property type="entry name" value="Nucleotide cyclase"/>
    <property type="match status" value="1"/>
</dbReference>
<dbReference type="InterPro" id="IPR003591">
    <property type="entry name" value="Leu-rich_rpt_typical-subtyp"/>
</dbReference>
<feature type="compositionally biased region" description="Low complexity" evidence="17">
    <location>
        <begin position="622"/>
        <end position="634"/>
    </location>
</feature>
<dbReference type="InterPro" id="IPR036457">
    <property type="entry name" value="PPM-type-like_dom_sf"/>
</dbReference>
<evidence type="ECO:0000259" key="19">
    <source>
        <dbReference type="PROSITE" id="PS50200"/>
    </source>
</evidence>
<dbReference type="SMART" id="SM00314">
    <property type="entry name" value="RA"/>
    <property type="match status" value="1"/>
</dbReference>
<protein>
    <recommendedName>
        <fullName evidence="6">Adenylate cyclase</fullName>
        <ecNumber evidence="5">4.6.1.1</ecNumber>
    </recommendedName>
    <alternativeName>
        <fullName evidence="15">ATP pyrophosphate-lyase</fullName>
    </alternativeName>
    <alternativeName>
        <fullName evidence="16">Adenylyl cyclase</fullName>
    </alternativeName>
</protein>
<keyword evidence="8" id="KW-0479">Metal-binding</keyword>
<evidence type="ECO:0000256" key="5">
    <source>
        <dbReference type="ARBA" id="ARBA00012201"/>
    </source>
</evidence>
<dbReference type="InterPro" id="IPR001054">
    <property type="entry name" value="A/G_cyclase"/>
</dbReference>
<dbReference type="EC" id="4.6.1.1" evidence="5"/>
<feature type="compositionally biased region" description="Polar residues" evidence="17">
    <location>
        <begin position="201"/>
        <end position="241"/>
    </location>
</feature>
<keyword evidence="14" id="KW-0456">Lyase</keyword>
<dbReference type="CDD" id="cd07302">
    <property type="entry name" value="CHD"/>
    <property type="match status" value="1"/>
</dbReference>
<dbReference type="Pfam" id="PF21187">
    <property type="entry name" value="CYAA_C"/>
    <property type="match status" value="1"/>
</dbReference>
<feature type="compositionally biased region" description="Low complexity" evidence="17">
    <location>
        <begin position="769"/>
        <end position="785"/>
    </location>
</feature>
<comment type="catalytic activity">
    <reaction evidence="1">
        <text>ATP = 3',5'-cyclic AMP + diphosphate</text>
        <dbReference type="Rhea" id="RHEA:15389"/>
        <dbReference type="ChEBI" id="CHEBI:30616"/>
        <dbReference type="ChEBI" id="CHEBI:33019"/>
        <dbReference type="ChEBI" id="CHEBI:58165"/>
        <dbReference type="EC" id="4.6.1.1"/>
    </reaction>
</comment>
<accession>I2H1B4</accession>
<feature type="compositionally biased region" description="Polar residues" evidence="17">
    <location>
        <begin position="71"/>
        <end position="113"/>
    </location>
</feature>
<dbReference type="PROSITE" id="PS51746">
    <property type="entry name" value="PPM_2"/>
    <property type="match status" value="1"/>
</dbReference>
<evidence type="ECO:0000256" key="7">
    <source>
        <dbReference type="ARBA" id="ARBA00022614"/>
    </source>
</evidence>
<comment type="function">
    <text evidence="3">Plays essential roles in regulation of cellular metabolism by catalyzing the synthesis of a second messenger, cAMP.</text>
</comment>
<comment type="similarity">
    <text evidence="4">Belongs to the adenylyl cyclase class-3 family.</text>
</comment>
<evidence type="ECO:0000256" key="12">
    <source>
        <dbReference type="ARBA" id="ARBA00022842"/>
    </source>
</evidence>
<dbReference type="InterPro" id="IPR000159">
    <property type="entry name" value="RA_dom"/>
</dbReference>
<feature type="compositionally biased region" description="Low complexity" evidence="17">
    <location>
        <begin position="334"/>
        <end position="349"/>
    </location>
</feature>
<dbReference type="CDD" id="cd01775">
    <property type="entry name" value="RA_PHLPP_like"/>
    <property type="match status" value="1"/>
</dbReference>
<evidence type="ECO:0000256" key="9">
    <source>
        <dbReference type="ARBA" id="ARBA00022737"/>
    </source>
</evidence>
<feature type="compositionally biased region" description="Basic residues" evidence="17">
    <location>
        <begin position="163"/>
        <end position="177"/>
    </location>
</feature>
<evidence type="ECO:0000256" key="11">
    <source>
        <dbReference type="ARBA" id="ARBA00022840"/>
    </source>
</evidence>
<evidence type="ECO:0000256" key="6">
    <source>
        <dbReference type="ARBA" id="ARBA00021420"/>
    </source>
</evidence>
<feature type="region of interest" description="Disordered" evidence="17">
    <location>
        <begin position="48"/>
        <end position="241"/>
    </location>
</feature>
<dbReference type="InParanoid" id="I2H1B4"/>
<dbReference type="Gene3D" id="3.80.10.10">
    <property type="entry name" value="Ribonuclease Inhibitor"/>
    <property type="match status" value="3"/>
</dbReference>
<evidence type="ECO:0000313" key="22">
    <source>
        <dbReference type="Proteomes" id="UP000002866"/>
    </source>
</evidence>
<feature type="compositionally biased region" description="Polar residues" evidence="17">
    <location>
        <begin position="1"/>
        <end position="12"/>
    </location>
</feature>
<dbReference type="KEGG" id="tbl:TBLA_0C03630"/>
<feature type="compositionally biased region" description="Low complexity" evidence="17">
    <location>
        <begin position="48"/>
        <end position="61"/>
    </location>
</feature>
<dbReference type="OrthoDB" id="2021138at2759"/>
<dbReference type="GO" id="GO:0046872">
    <property type="term" value="F:metal ion binding"/>
    <property type="evidence" value="ECO:0007669"/>
    <property type="project" value="UniProtKB-KW"/>
</dbReference>
<feature type="region of interest" description="Disordered" evidence="17">
    <location>
        <begin position="1"/>
        <end position="22"/>
    </location>
</feature>
<feature type="domain" description="Ras-associating" evidence="19">
    <location>
        <begin position="1041"/>
        <end position="1120"/>
    </location>
</feature>
<dbReference type="InterPro" id="IPR001611">
    <property type="entry name" value="Leu-rich_rpt"/>
</dbReference>
<keyword evidence="7" id="KW-0433">Leucine-rich repeat</keyword>
<evidence type="ECO:0000256" key="15">
    <source>
        <dbReference type="ARBA" id="ARBA00032597"/>
    </source>
</evidence>
<keyword evidence="11" id="KW-0067">ATP-binding</keyword>
<evidence type="ECO:0000256" key="10">
    <source>
        <dbReference type="ARBA" id="ARBA00022741"/>
    </source>
</evidence>
<feature type="region of interest" description="Disordered" evidence="17">
    <location>
        <begin position="614"/>
        <end position="684"/>
    </location>
</feature>
<feature type="compositionally biased region" description="Low complexity" evidence="17">
    <location>
        <begin position="270"/>
        <end position="288"/>
    </location>
</feature>
<dbReference type="Pfam" id="PF23010">
    <property type="entry name" value="RA_3"/>
    <property type="match status" value="1"/>
</dbReference>
<evidence type="ECO:0000256" key="16">
    <source>
        <dbReference type="ARBA" id="ARBA00032637"/>
    </source>
</evidence>
<feature type="region of interest" description="Disordered" evidence="17">
    <location>
        <begin position="391"/>
        <end position="416"/>
    </location>
</feature>
<evidence type="ECO:0000256" key="14">
    <source>
        <dbReference type="ARBA" id="ARBA00023239"/>
    </source>
</evidence>
<feature type="compositionally biased region" description="Low complexity" evidence="17">
    <location>
        <begin position="659"/>
        <end position="668"/>
    </location>
</feature>
<dbReference type="Proteomes" id="UP000002866">
    <property type="component" value="Chromosome 3"/>
</dbReference>
<comment type="cofactor">
    <cofactor evidence="2">
        <name>Mg(2+)</name>
        <dbReference type="ChEBI" id="CHEBI:18420"/>
    </cofactor>
</comment>
<dbReference type="Gene3D" id="3.60.40.10">
    <property type="entry name" value="PPM-type phosphatase domain"/>
    <property type="match status" value="1"/>
</dbReference>
<keyword evidence="12" id="KW-0460">Magnesium</keyword>
<dbReference type="Pfam" id="PF00211">
    <property type="entry name" value="Guanylate_cyc"/>
    <property type="match status" value="1"/>
</dbReference>
<feature type="compositionally biased region" description="Low complexity" evidence="17">
    <location>
        <begin position="796"/>
        <end position="817"/>
    </location>
</feature>
<dbReference type="InterPro" id="IPR055071">
    <property type="entry name" value="RA_PHLPP-like"/>
</dbReference>
<dbReference type="PROSITE" id="PS50200">
    <property type="entry name" value="RA"/>
    <property type="match status" value="1"/>
</dbReference>
<dbReference type="SMART" id="SM00332">
    <property type="entry name" value="PP2Cc"/>
    <property type="match status" value="1"/>
</dbReference>
<dbReference type="InterPro" id="IPR001932">
    <property type="entry name" value="PPM-type_phosphatase-like_dom"/>
</dbReference>